<dbReference type="Gene3D" id="1.20.5.170">
    <property type="match status" value="1"/>
</dbReference>
<dbReference type="AlphaFoldDB" id="A0AA36M930"/>
<reference evidence="3" key="1">
    <citation type="submission" date="2023-07" db="EMBL/GenBank/DDBJ databases">
        <authorList>
            <consortium name="CYATHOMIX"/>
        </authorList>
    </citation>
    <scope>NUCLEOTIDE SEQUENCE</scope>
    <source>
        <strain evidence="3">N/A</strain>
    </source>
</reference>
<feature type="compositionally biased region" description="Low complexity" evidence="1">
    <location>
        <begin position="67"/>
        <end position="80"/>
    </location>
</feature>
<dbReference type="EMBL" id="CATQJL010000305">
    <property type="protein sequence ID" value="CAJ0601177.1"/>
    <property type="molecule type" value="Genomic_DNA"/>
</dbReference>
<feature type="compositionally biased region" description="Basic and acidic residues" evidence="1">
    <location>
        <begin position="228"/>
        <end position="238"/>
    </location>
</feature>
<keyword evidence="4" id="KW-1185">Reference proteome</keyword>
<evidence type="ECO:0000256" key="1">
    <source>
        <dbReference type="SAM" id="MobiDB-lite"/>
    </source>
</evidence>
<comment type="caution">
    <text evidence="3">The sequence shown here is derived from an EMBL/GenBank/DDBJ whole genome shotgun (WGS) entry which is preliminary data.</text>
</comment>
<feature type="region of interest" description="Disordered" evidence="1">
    <location>
        <begin position="227"/>
        <end position="246"/>
    </location>
</feature>
<dbReference type="InterPro" id="IPR004827">
    <property type="entry name" value="bZIP"/>
</dbReference>
<evidence type="ECO:0000313" key="4">
    <source>
        <dbReference type="Proteomes" id="UP001176961"/>
    </source>
</evidence>
<feature type="compositionally biased region" description="Basic and acidic residues" evidence="1">
    <location>
        <begin position="82"/>
        <end position="92"/>
    </location>
</feature>
<dbReference type="Proteomes" id="UP001176961">
    <property type="component" value="Unassembled WGS sequence"/>
</dbReference>
<dbReference type="PROSITE" id="PS00036">
    <property type="entry name" value="BZIP_BASIC"/>
    <property type="match status" value="1"/>
</dbReference>
<evidence type="ECO:0000313" key="3">
    <source>
        <dbReference type="EMBL" id="CAJ0601177.1"/>
    </source>
</evidence>
<dbReference type="CDD" id="cd14692">
    <property type="entry name" value="bZIP_ATF4"/>
    <property type="match status" value="1"/>
</dbReference>
<accession>A0AA36M930</accession>
<dbReference type="PROSITE" id="PS50217">
    <property type="entry name" value="BZIP"/>
    <property type="match status" value="1"/>
</dbReference>
<name>A0AA36M930_CYLNA</name>
<gene>
    <name evidence="3" type="ORF">CYNAS_LOCUS13160</name>
</gene>
<feature type="domain" description="BZIP" evidence="2">
    <location>
        <begin position="235"/>
        <end position="298"/>
    </location>
</feature>
<evidence type="ECO:0000259" key="2">
    <source>
        <dbReference type="PROSITE" id="PS50217"/>
    </source>
</evidence>
<proteinExistence type="predicted"/>
<dbReference type="InterPro" id="IPR046347">
    <property type="entry name" value="bZIP_sf"/>
</dbReference>
<feature type="region of interest" description="Disordered" evidence="1">
    <location>
        <begin position="60"/>
        <end position="92"/>
    </location>
</feature>
<protein>
    <recommendedName>
        <fullName evidence="2">BZIP domain-containing protein</fullName>
    </recommendedName>
</protein>
<organism evidence="3 4">
    <name type="scientific">Cylicocyclus nassatus</name>
    <name type="common">Nematode worm</name>
    <dbReference type="NCBI Taxonomy" id="53992"/>
    <lineage>
        <taxon>Eukaryota</taxon>
        <taxon>Metazoa</taxon>
        <taxon>Ecdysozoa</taxon>
        <taxon>Nematoda</taxon>
        <taxon>Chromadorea</taxon>
        <taxon>Rhabditida</taxon>
        <taxon>Rhabditina</taxon>
        <taxon>Rhabditomorpha</taxon>
        <taxon>Strongyloidea</taxon>
        <taxon>Strongylidae</taxon>
        <taxon>Cylicocyclus</taxon>
    </lineage>
</organism>
<dbReference type="GO" id="GO:0003700">
    <property type="term" value="F:DNA-binding transcription factor activity"/>
    <property type="evidence" value="ECO:0007669"/>
    <property type="project" value="InterPro"/>
</dbReference>
<sequence length="301" mass="33924">MPTSTCRSIIAIPLQKRSSRKAYNRRIEPTMTTSPFDAYDLMSRSILSSIMGLKRKPRPQQIIDHNSSSGPSCSSAPVHSALHQDEEERTPHDIYREIVVECEQIERSGTSSPISDFESTLTSPCPVASPSPLVHPTFPIPMGPFMSEHGTYPQDQLAVCMPPPPYSVVPPPTEQLPFFATSPLLPHVEHPALLSQPIKREEPLNAISIEEIVQMVVKAMQMKSTGLAEERESPEEILRRKRQQNNQAAARYRKRQREARDMAEGELDLLLRRNESLRRTIENMQLEIEELKKAVLSAGRS</sequence>
<dbReference type="SMART" id="SM00338">
    <property type="entry name" value="BRLZ"/>
    <property type="match status" value="1"/>
</dbReference>
<dbReference type="Pfam" id="PF07716">
    <property type="entry name" value="bZIP_2"/>
    <property type="match status" value="1"/>
</dbReference>
<dbReference type="SUPFAM" id="SSF57959">
    <property type="entry name" value="Leucine zipper domain"/>
    <property type="match status" value="1"/>
</dbReference>